<name>A0ABP6UVS9_9FLAO</name>
<evidence type="ECO:0000313" key="2">
    <source>
        <dbReference type="Proteomes" id="UP001500459"/>
    </source>
</evidence>
<proteinExistence type="predicted"/>
<evidence type="ECO:0000313" key="1">
    <source>
        <dbReference type="EMBL" id="GAA3519921.1"/>
    </source>
</evidence>
<keyword evidence="2" id="KW-1185">Reference proteome</keyword>
<organism evidence="1 2">
    <name type="scientific">Aquimarina addita</name>
    <dbReference type="NCBI Taxonomy" id="870485"/>
    <lineage>
        <taxon>Bacteria</taxon>
        <taxon>Pseudomonadati</taxon>
        <taxon>Bacteroidota</taxon>
        <taxon>Flavobacteriia</taxon>
        <taxon>Flavobacteriales</taxon>
        <taxon>Flavobacteriaceae</taxon>
        <taxon>Aquimarina</taxon>
    </lineage>
</organism>
<protein>
    <recommendedName>
        <fullName evidence="3">Tetratricopeptide repeat protein</fullName>
    </recommendedName>
</protein>
<dbReference type="RefSeq" id="WP_344930103.1">
    <property type="nucleotide sequence ID" value="NZ_BAABCW010000022.1"/>
</dbReference>
<accession>A0ABP6UVS9</accession>
<sequence>MNTISHMIATLSDEEKKSFISQLKQKNKRRDTKNIQLFKLLETHPERKNIDILIYGKKSKGAFHALCKRLSDSLIDFIATKSFDGEKSEEMEILKLLLASRIFFEQKQYKIAFKTLKKAESRAKNDEFFGILNEIYYTRIQYAHLDQKTSLDSLIQDFRINKKAFQQEENLNLFYANIQDKLTYKKADITQTIQESLSRFDISVNTGLTFRSLYKILEINNQAANVTQNFYSILPFIEKVNKQLEAKERHTEKHLFYQIQIIYYVANSYFRNKNFKTSQWYLDRMEKQMHAQKDKYHKRFFPQLLLLKILNLNYSGKAADAIKALEQFDYYKYRHQVGYILDLKLSLVVFYFQQARYKEALSLFKESQHSDNWYAENAGIIWVIKKNLTEILLYMELDHMDLVESRLKSFRKKHGTYLKNNNEHRVLDFLSLATKYYYNTHTLNTASFMEKILTSLEVNSPEQEDIFVMSFYAWLKARVLNANLYETTLQVVNQSKAFTISD</sequence>
<evidence type="ECO:0008006" key="3">
    <source>
        <dbReference type="Google" id="ProtNLM"/>
    </source>
</evidence>
<comment type="caution">
    <text evidence="1">The sequence shown here is derived from an EMBL/GenBank/DDBJ whole genome shotgun (WGS) entry which is preliminary data.</text>
</comment>
<dbReference type="EMBL" id="BAABCW010000022">
    <property type="protein sequence ID" value="GAA3519921.1"/>
    <property type="molecule type" value="Genomic_DNA"/>
</dbReference>
<gene>
    <name evidence="1" type="ORF">GCM10022393_37670</name>
</gene>
<reference evidence="2" key="1">
    <citation type="journal article" date="2019" name="Int. J. Syst. Evol. Microbiol.">
        <title>The Global Catalogue of Microorganisms (GCM) 10K type strain sequencing project: providing services to taxonomists for standard genome sequencing and annotation.</title>
        <authorList>
            <consortium name="The Broad Institute Genomics Platform"/>
            <consortium name="The Broad Institute Genome Sequencing Center for Infectious Disease"/>
            <person name="Wu L."/>
            <person name="Ma J."/>
        </authorList>
    </citation>
    <scope>NUCLEOTIDE SEQUENCE [LARGE SCALE GENOMIC DNA]</scope>
    <source>
        <strain evidence="2">JCM 17106</strain>
    </source>
</reference>
<dbReference type="Proteomes" id="UP001500459">
    <property type="component" value="Unassembled WGS sequence"/>
</dbReference>